<proteinExistence type="predicted"/>
<feature type="transmembrane region" description="Helical" evidence="5">
    <location>
        <begin position="189"/>
        <end position="207"/>
    </location>
</feature>
<dbReference type="Gene3D" id="1.20.120.1630">
    <property type="match status" value="1"/>
</dbReference>
<keyword evidence="2 5" id="KW-0812">Transmembrane</keyword>
<dbReference type="AlphaFoldDB" id="A0A7C4RUG3"/>
<dbReference type="InterPro" id="IPR007318">
    <property type="entry name" value="Phopholipid_MeTrfase"/>
</dbReference>
<feature type="transmembrane region" description="Helical" evidence="5">
    <location>
        <begin position="48"/>
        <end position="71"/>
    </location>
</feature>
<gene>
    <name evidence="6" type="ORF">ENS29_15960</name>
</gene>
<dbReference type="PANTHER" id="PTHR12714">
    <property type="entry name" value="PROTEIN-S ISOPRENYLCYSTEINE O-METHYLTRANSFERASE"/>
    <property type="match status" value="1"/>
</dbReference>
<name>A0A7C4RUG3_9BACT</name>
<dbReference type="GO" id="GO:0012505">
    <property type="term" value="C:endomembrane system"/>
    <property type="evidence" value="ECO:0007669"/>
    <property type="project" value="UniProtKB-SubCell"/>
</dbReference>
<keyword evidence="3 5" id="KW-1133">Transmembrane helix</keyword>
<evidence type="ECO:0000256" key="3">
    <source>
        <dbReference type="ARBA" id="ARBA00022989"/>
    </source>
</evidence>
<evidence type="ECO:0000256" key="5">
    <source>
        <dbReference type="SAM" id="Phobius"/>
    </source>
</evidence>
<evidence type="ECO:0000256" key="4">
    <source>
        <dbReference type="ARBA" id="ARBA00023136"/>
    </source>
</evidence>
<feature type="transmembrane region" description="Helical" evidence="5">
    <location>
        <begin position="106"/>
        <end position="132"/>
    </location>
</feature>
<sequence length="243" mass="28649">MMLRDTFIKQGDWLFRWRSYLPLILVFIVLLGMRQFEYLGDSENYDDIWEVFCLIISLLGIGIRFLTVGFVPKGTSGTNTRCQIADSLNTLGMYSIVRHPLYLGNFVIWFGLSAFFHLWWFSLIVVLIFWLYYERIMIAEEEFLNQKFGESYLQWSAVTPAFIPDLRNWRSPCMAFSFRKAIKNEYKSVFAVIVSFTLLEIIGDLFVEHQLEIDIMWLSIFTTGLTTYIVIRLLKKTTNLLEE</sequence>
<feature type="transmembrane region" description="Helical" evidence="5">
    <location>
        <begin position="20"/>
        <end position="36"/>
    </location>
</feature>
<evidence type="ECO:0008006" key="7">
    <source>
        <dbReference type="Google" id="ProtNLM"/>
    </source>
</evidence>
<evidence type="ECO:0000256" key="1">
    <source>
        <dbReference type="ARBA" id="ARBA00004127"/>
    </source>
</evidence>
<dbReference type="Pfam" id="PF04191">
    <property type="entry name" value="PEMT"/>
    <property type="match status" value="1"/>
</dbReference>
<dbReference type="EMBL" id="DSUH01000368">
    <property type="protein sequence ID" value="HGU34319.1"/>
    <property type="molecule type" value="Genomic_DNA"/>
</dbReference>
<dbReference type="PANTHER" id="PTHR12714:SF9">
    <property type="entry name" value="PROTEIN-S-ISOPRENYLCYSTEINE O-METHYLTRANSFERASE"/>
    <property type="match status" value="1"/>
</dbReference>
<keyword evidence="4 5" id="KW-0472">Membrane</keyword>
<feature type="transmembrane region" description="Helical" evidence="5">
    <location>
        <begin position="213"/>
        <end position="234"/>
    </location>
</feature>
<organism evidence="6">
    <name type="scientific">Desulfatirhabdium butyrativorans</name>
    <dbReference type="NCBI Taxonomy" id="340467"/>
    <lineage>
        <taxon>Bacteria</taxon>
        <taxon>Pseudomonadati</taxon>
        <taxon>Thermodesulfobacteriota</taxon>
        <taxon>Desulfobacteria</taxon>
        <taxon>Desulfobacterales</taxon>
        <taxon>Desulfatirhabdiaceae</taxon>
        <taxon>Desulfatirhabdium</taxon>
    </lineage>
</organism>
<comment type="caution">
    <text evidence="6">The sequence shown here is derived from an EMBL/GenBank/DDBJ whole genome shotgun (WGS) entry which is preliminary data.</text>
</comment>
<dbReference type="GO" id="GO:0016740">
    <property type="term" value="F:transferase activity"/>
    <property type="evidence" value="ECO:0007669"/>
    <property type="project" value="UniProtKB-ARBA"/>
</dbReference>
<protein>
    <recommendedName>
        <fullName evidence="7">DUF1295 domain-containing protein</fullName>
    </recommendedName>
</protein>
<comment type="subcellular location">
    <subcellularLocation>
        <location evidence="1">Endomembrane system</location>
        <topology evidence="1">Multi-pass membrane protein</topology>
    </subcellularLocation>
</comment>
<evidence type="ECO:0000256" key="2">
    <source>
        <dbReference type="ARBA" id="ARBA00022692"/>
    </source>
</evidence>
<reference evidence="6" key="1">
    <citation type="journal article" date="2020" name="mSystems">
        <title>Genome- and Community-Level Interaction Insights into Carbon Utilization and Element Cycling Functions of Hydrothermarchaeota in Hydrothermal Sediment.</title>
        <authorList>
            <person name="Zhou Z."/>
            <person name="Liu Y."/>
            <person name="Xu W."/>
            <person name="Pan J."/>
            <person name="Luo Z.H."/>
            <person name="Li M."/>
        </authorList>
    </citation>
    <scope>NUCLEOTIDE SEQUENCE [LARGE SCALE GENOMIC DNA]</scope>
    <source>
        <strain evidence="6">SpSt-477</strain>
    </source>
</reference>
<evidence type="ECO:0000313" key="6">
    <source>
        <dbReference type="EMBL" id="HGU34319.1"/>
    </source>
</evidence>
<accession>A0A7C4RUG3</accession>